<dbReference type="EMBL" id="NRDI02000079">
    <property type="protein sequence ID" value="KAI1506981.1"/>
    <property type="molecule type" value="Genomic_DNA"/>
</dbReference>
<keyword evidence="3" id="KW-0863">Zinc-finger</keyword>
<evidence type="ECO:0000313" key="8">
    <source>
        <dbReference type="Proteomes" id="UP000249757"/>
    </source>
</evidence>
<keyword evidence="2" id="KW-0479">Metal-binding</keyword>
<dbReference type="PANTHER" id="PTHR46481:SF10">
    <property type="entry name" value="ZINC FINGER BED DOMAIN-CONTAINING PROTEIN 39"/>
    <property type="match status" value="1"/>
</dbReference>
<keyword evidence="8" id="KW-1185">Reference proteome</keyword>
<reference evidence="8" key="3">
    <citation type="journal article" date="2022" name="Microb. Genom.">
        <title>A global pangenome for the wheat fungal pathogen Pyrenophora tritici-repentis and prediction of effector protein structural homology.</title>
        <authorList>
            <person name="Moolhuijzen P.M."/>
            <person name="See P.T."/>
            <person name="Shi G."/>
            <person name="Powell H.R."/>
            <person name="Cockram J."/>
            <person name="Jorgensen L.N."/>
            <person name="Benslimane H."/>
            <person name="Strelkov S.E."/>
            <person name="Turner J."/>
            <person name="Liu Z."/>
            <person name="Moffat C.S."/>
        </authorList>
    </citation>
    <scope>NUCLEOTIDE SEQUENCE [LARGE SCALE GENOMIC DNA]</scope>
</reference>
<organism evidence="6 8">
    <name type="scientific">Pyrenophora tritici-repentis</name>
    <dbReference type="NCBI Taxonomy" id="45151"/>
    <lineage>
        <taxon>Eukaryota</taxon>
        <taxon>Fungi</taxon>
        <taxon>Dikarya</taxon>
        <taxon>Ascomycota</taxon>
        <taxon>Pezizomycotina</taxon>
        <taxon>Dothideomycetes</taxon>
        <taxon>Pleosporomycetidae</taxon>
        <taxon>Pleosporales</taxon>
        <taxon>Pleosporineae</taxon>
        <taxon>Pleosporaceae</taxon>
        <taxon>Pyrenophora</taxon>
    </lineage>
</organism>
<dbReference type="GO" id="GO:0005634">
    <property type="term" value="C:nucleus"/>
    <property type="evidence" value="ECO:0007669"/>
    <property type="project" value="UniProtKB-SubCell"/>
</dbReference>
<accession>A0A922SPK1</accession>
<dbReference type="Proteomes" id="UP000249757">
    <property type="component" value="Unassembled WGS sequence"/>
</dbReference>
<dbReference type="GO" id="GO:0008270">
    <property type="term" value="F:zinc ion binding"/>
    <property type="evidence" value="ECO:0007669"/>
    <property type="project" value="UniProtKB-KW"/>
</dbReference>
<evidence type="ECO:0000256" key="1">
    <source>
        <dbReference type="ARBA" id="ARBA00004123"/>
    </source>
</evidence>
<dbReference type="EMBL" id="NRDI02000063">
    <property type="protein sequence ID" value="KAI1507072.1"/>
    <property type="molecule type" value="Genomic_DNA"/>
</dbReference>
<evidence type="ECO:0000256" key="2">
    <source>
        <dbReference type="ARBA" id="ARBA00022723"/>
    </source>
</evidence>
<evidence type="ECO:0000256" key="4">
    <source>
        <dbReference type="ARBA" id="ARBA00022833"/>
    </source>
</evidence>
<dbReference type="SUPFAM" id="SSF53098">
    <property type="entry name" value="Ribonuclease H-like"/>
    <property type="match status" value="1"/>
</dbReference>
<dbReference type="AlphaFoldDB" id="A0A922SPK1"/>
<reference evidence="6" key="1">
    <citation type="submission" date="2021-05" db="EMBL/GenBank/DDBJ databases">
        <authorList>
            <person name="Moolhuijzen P.M."/>
            <person name="Moffat C.S."/>
        </authorList>
    </citation>
    <scope>NUCLEOTIDE SEQUENCE</scope>
    <source>
        <strain evidence="6">86-124</strain>
    </source>
</reference>
<proteinExistence type="predicted"/>
<comment type="subcellular location">
    <subcellularLocation>
        <location evidence="1">Nucleus</location>
    </subcellularLocation>
</comment>
<protein>
    <submittedName>
        <fullName evidence="6">Dimer-Tnp-hAT domain containing protein</fullName>
    </submittedName>
</protein>
<dbReference type="InterPro" id="IPR052035">
    <property type="entry name" value="ZnF_BED_domain_contain"/>
</dbReference>
<reference evidence="6" key="2">
    <citation type="journal article" date="2022" name="bioRxiv">
        <title>A global pangenome for the wheat fungal pathogen Pyrenophora tritici-repentis and prediction of effector protein structural homology.</title>
        <authorList>
            <person name="Moolhuijzen P."/>
            <person name="See P.T."/>
            <person name="Shi G."/>
            <person name="Powell H.R."/>
            <person name="Cockram J."/>
            <person name="Jorgensen L.N."/>
            <person name="Benslimane H."/>
            <person name="Strelkov S.E."/>
            <person name="Turner J."/>
            <person name="Liu Z."/>
            <person name="Moffat C.S."/>
        </authorList>
    </citation>
    <scope>NUCLEOTIDE SEQUENCE</scope>
    <source>
        <strain evidence="6">86-124</strain>
    </source>
</reference>
<keyword evidence="4" id="KW-0862">Zinc</keyword>
<sequence length="484" mass="54830">MGALAKSQVHIMRSRGIEVSQEVANKIATSTGGQYAFTGLCVHYLDGEGKLVDHLLGLPELHRAHTSNNIASVAATILRLFSVNNANVGYFVLNNASNNNTAVELLAEEFNFTASERRLWCCCHILNLGAQLVIWGKNRSAYENDAAHLDDEEKYMDEWRKYGPIGVLFDVIASICTPQTRQLLERLQREEAETLSVTANVRQLAKPVKTRWNSYFNTFVRAAELHGPIDSYIEYKLEEQSAATAALRRQRNREQPPASQPRLYIREGGLSGKDWAIITEYIQLLEPFAEATRLLEGRGLYGRHALKDRLKDINYEDSDAPKDHLVTHVNLAHSKLAEYYTKFNDAPVYYAATVLHSHYKHHLAALWKVPDTHITARDGVHYRDGWLDNNHRAFLRMWQERKDAAAIAAHTVSPPPADCERTFSELGDMLGTRRLHMKPELISALQCLKSWKRLGIRPATTSARTLSEEEISKIQEQLSQFDVS</sequence>
<dbReference type="PANTHER" id="PTHR46481">
    <property type="entry name" value="ZINC FINGER BED DOMAIN-CONTAINING PROTEIN 4"/>
    <property type="match status" value="1"/>
</dbReference>
<comment type="caution">
    <text evidence="6">The sequence shown here is derived from an EMBL/GenBank/DDBJ whole genome shotgun (WGS) entry which is preliminary data.</text>
</comment>
<name>A0A922SPK1_9PLEO</name>
<evidence type="ECO:0000256" key="3">
    <source>
        <dbReference type="ARBA" id="ARBA00022771"/>
    </source>
</evidence>
<evidence type="ECO:0000313" key="7">
    <source>
        <dbReference type="EMBL" id="KAI1507072.1"/>
    </source>
</evidence>
<evidence type="ECO:0000313" key="6">
    <source>
        <dbReference type="EMBL" id="KAI1506981.1"/>
    </source>
</evidence>
<gene>
    <name evidence="7" type="ORF">Ptr86124_013987</name>
    <name evidence="6" type="ORF">Ptr86124_014080</name>
</gene>
<keyword evidence="5" id="KW-0539">Nucleus</keyword>
<dbReference type="InterPro" id="IPR012337">
    <property type="entry name" value="RNaseH-like_sf"/>
</dbReference>
<evidence type="ECO:0000256" key="5">
    <source>
        <dbReference type="ARBA" id="ARBA00023242"/>
    </source>
</evidence>